<dbReference type="InterPro" id="IPR011330">
    <property type="entry name" value="Glyco_hydro/deAcase_b/a-brl"/>
</dbReference>
<dbReference type="AlphaFoldDB" id="A0A1G6GGW8"/>
<dbReference type="STRING" id="1640674.SAMN05216323_100148"/>
<name>A0A1G6GGW8_9BACT</name>
<protein>
    <recommendedName>
        <fullName evidence="3">Polysaccharide deacetylase</fullName>
    </recommendedName>
</protein>
<reference evidence="1 2" key="1">
    <citation type="submission" date="2016-09" db="EMBL/GenBank/DDBJ databases">
        <authorList>
            <person name="Capua I."/>
            <person name="De Benedictis P."/>
            <person name="Joannis T."/>
            <person name="Lombin L.H."/>
            <person name="Cattoli G."/>
        </authorList>
    </citation>
    <scope>NUCLEOTIDE SEQUENCE [LARGE SCALE GENOMIC DNA]</scope>
    <source>
        <strain evidence="1 2">A7P-90m</strain>
    </source>
</reference>
<dbReference type="Gene3D" id="3.20.20.370">
    <property type="entry name" value="Glycoside hydrolase/deacetylase"/>
    <property type="match status" value="1"/>
</dbReference>
<sequence length="280" mass="32904">MLRVALSHDVDRIRKSHQYITRIGRSLAKLNIKGVFNQLRDIGRSDQYWGFDEVIKIESDFGVKSTFFLLNESMRLDIWKPSSWKLSLGRYKINEKRITNMIKWLDSNGWEVGVHGSYHSYNNSKLLAHEKGVLEDIVGHEIIGIRQHYINLDDSTWQMQSEVGFKYDSTWGLGDGIGFRENRIKPFTPFNNSFYVIPFAVMDSCFASTLDRWEQLNNLIELSIKNESILVINWHTNNFSELDFPHYKDNYIRIIETCINRSAKFYTLEDYYKEISAMNS</sequence>
<dbReference type="SUPFAM" id="SSF88713">
    <property type="entry name" value="Glycoside hydrolase/deacetylase"/>
    <property type="match status" value="1"/>
</dbReference>
<dbReference type="GO" id="GO:0005975">
    <property type="term" value="P:carbohydrate metabolic process"/>
    <property type="evidence" value="ECO:0007669"/>
    <property type="project" value="InterPro"/>
</dbReference>
<proteinExistence type="predicted"/>
<dbReference type="OrthoDB" id="5573484at2"/>
<dbReference type="EMBL" id="FMYP01000001">
    <property type="protein sequence ID" value="SDB81251.1"/>
    <property type="molecule type" value="Genomic_DNA"/>
</dbReference>
<gene>
    <name evidence="1" type="ORF">SAMN05216323_100148</name>
</gene>
<keyword evidence="2" id="KW-1185">Reference proteome</keyword>
<evidence type="ECO:0008006" key="3">
    <source>
        <dbReference type="Google" id="ProtNLM"/>
    </source>
</evidence>
<accession>A0A1G6GGW8</accession>
<evidence type="ECO:0000313" key="2">
    <source>
        <dbReference type="Proteomes" id="UP000199452"/>
    </source>
</evidence>
<organism evidence="1 2">
    <name type="scientific">Williamwhitmania taraxaci</name>
    <dbReference type="NCBI Taxonomy" id="1640674"/>
    <lineage>
        <taxon>Bacteria</taxon>
        <taxon>Pseudomonadati</taxon>
        <taxon>Bacteroidota</taxon>
        <taxon>Bacteroidia</taxon>
        <taxon>Bacteroidales</taxon>
        <taxon>Williamwhitmaniaceae</taxon>
        <taxon>Williamwhitmania</taxon>
    </lineage>
</organism>
<dbReference type="Proteomes" id="UP000199452">
    <property type="component" value="Unassembled WGS sequence"/>
</dbReference>
<dbReference type="RefSeq" id="WP_092433982.1">
    <property type="nucleotide sequence ID" value="NZ_FMYP01000001.1"/>
</dbReference>
<evidence type="ECO:0000313" key="1">
    <source>
        <dbReference type="EMBL" id="SDB81251.1"/>
    </source>
</evidence>